<keyword evidence="5" id="KW-1185">Reference proteome</keyword>
<feature type="coiled-coil region" evidence="3">
    <location>
        <begin position="143"/>
        <end position="408"/>
    </location>
</feature>
<organism evidence="4 5">
    <name type="scientific">Tachysurus vachellii</name>
    <name type="common">Darkbarbel catfish</name>
    <name type="synonym">Pelteobagrus vachellii</name>
    <dbReference type="NCBI Taxonomy" id="175792"/>
    <lineage>
        <taxon>Eukaryota</taxon>
        <taxon>Metazoa</taxon>
        <taxon>Chordata</taxon>
        <taxon>Craniata</taxon>
        <taxon>Vertebrata</taxon>
        <taxon>Euteleostomi</taxon>
        <taxon>Actinopterygii</taxon>
        <taxon>Neopterygii</taxon>
        <taxon>Teleostei</taxon>
        <taxon>Ostariophysi</taxon>
        <taxon>Siluriformes</taxon>
        <taxon>Bagridae</taxon>
        <taxon>Tachysurus</taxon>
    </lineage>
</organism>
<feature type="coiled-coil region" evidence="3">
    <location>
        <begin position="816"/>
        <end position="843"/>
    </location>
</feature>
<dbReference type="InterPro" id="IPR019139">
    <property type="entry name" value="LRRFIP1/2"/>
</dbReference>
<gene>
    <name evidence="4" type="ORF">Q7C36_004232</name>
</gene>
<evidence type="ECO:0000256" key="2">
    <source>
        <dbReference type="ARBA" id="ARBA00023054"/>
    </source>
</evidence>
<proteinExistence type="inferred from homology"/>
<dbReference type="AlphaFoldDB" id="A0AA88NJF4"/>
<feature type="coiled-coil region" evidence="3">
    <location>
        <begin position="434"/>
        <end position="559"/>
    </location>
</feature>
<feature type="coiled-coil region" evidence="3">
    <location>
        <begin position="630"/>
        <end position="783"/>
    </location>
</feature>
<comment type="similarity">
    <text evidence="1">Belongs to the LRRFIP family.</text>
</comment>
<dbReference type="GO" id="GO:0000978">
    <property type="term" value="F:RNA polymerase II cis-regulatory region sequence-specific DNA binding"/>
    <property type="evidence" value="ECO:0007669"/>
    <property type="project" value="TreeGrafter"/>
</dbReference>
<comment type="caution">
    <text evidence="4">The sequence shown here is derived from an EMBL/GenBank/DDBJ whole genome shotgun (WGS) entry which is preliminary data.</text>
</comment>
<reference evidence="4" key="1">
    <citation type="submission" date="2023-08" db="EMBL/GenBank/DDBJ databases">
        <title>Pelteobagrus vachellii genome.</title>
        <authorList>
            <person name="Liu H."/>
        </authorList>
    </citation>
    <scope>NUCLEOTIDE SEQUENCE</scope>
    <source>
        <strain evidence="4">PRFRI_2022a</strain>
        <tissue evidence="4">Muscle</tissue>
    </source>
</reference>
<protein>
    <submittedName>
        <fullName evidence="4">Uncharacterized protein</fullName>
    </submittedName>
</protein>
<evidence type="ECO:0000313" key="5">
    <source>
        <dbReference type="Proteomes" id="UP001187315"/>
    </source>
</evidence>
<dbReference type="EMBL" id="JAVHJS010000004">
    <property type="protein sequence ID" value="KAK2860066.1"/>
    <property type="molecule type" value="Genomic_DNA"/>
</dbReference>
<dbReference type="PANTHER" id="PTHR19212:SF5">
    <property type="entry name" value="LEUCINE-RICH REPEAT FLIGHTLESS-INTERACTING PROTEIN 1"/>
    <property type="match status" value="1"/>
</dbReference>
<dbReference type="GO" id="GO:0000981">
    <property type="term" value="F:DNA-binding transcription factor activity, RNA polymerase II-specific"/>
    <property type="evidence" value="ECO:0007669"/>
    <property type="project" value="TreeGrafter"/>
</dbReference>
<dbReference type="Gene3D" id="1.20.5.4090">
    <property type="match status" value="10"/>
</dbReference>
<dbReference type="Proteomes" id="UP001187315">
    <property type="component" value="Unassembled WGS sequence"/>
</dbReference>
<evidence type="ECO:0000256" key="1">
    <source>
        <dbReference type="ARBA" id="ARBA00008275"/>
    </source>
</evidence>
<evidence type="ECO:0000256" key="3">
    <source>
        <dbReference type="SAM" id="Coils"/>
    </source>
</evidence>
<accession>A0AA88NJF4</accession>
<dbReference type="PANTHER" id="PTHR19212">
    <property type="entry name" value="LEUCINE RICH REPEAT IN FLII INTERACTING PROTEIN"/>
    <property type="match status" value="1"/>
</dbReference>
<name>A0AA88NJF4_TACVA</name>
<sequence>MFVLLVSALVTSSSFVLFSNETWRQTESSRFTGRFYFYNAVLDLLLRPLLLTAGTAATTAFIICCFKRDDGEQTTVPEVYEQTTEPALVRPIEVVQDQMKECERERETPRILQEEKKETMKTLAHEEELLKDLETIHQLEMEKTHLTKHVEKLKGSLEDMEKQLLDKLMQCVELLNEREAHSILQAENDEMKKTITHLEEKKKILIQNEELLKLGQAEGEEKHQKDVETITQLQKERSDLTKQVEILRDTVEELDKEFVESIIEYDELTNDTLADAEKDLETVHQLEMEKTHLTKHVEKLKGSLEDMEKQLLDKLLQCVELVNEREAHSILHAENDEMKKTITHLEEKNSEMKKTLIQKEELLKLCLAEGEEKHQKDEETITQLQKERSDLTKQVEILRDTVEELDKEFFESIREYDKLTNSTLADAEKDLETIHQLEMEKAHLTKHVEKLKGSLEDMEKQLLDKLLQCVELVNEREAHSILQAENDEMKKTITHLEEKNSEMKKTLIQKEELLKLSQAEGEEKHQKDVETITQLEKERSDLTKQVEILRDTVMELENESFEFDREYELMNECEREWEVHSLLHTEYNEIKKLSQAEGEEKHQNDVETITQLQKERCDLTNQVEILRDTVEELDKEFVESIIEYDELTNATLADAEKDLETIHQLEMEKAHLTKHVEKLKGSLEDMEKQLLDKLMQCVELVNEREAHSILHAENDEMKKTITHLEEKKKILIQNEELLKLSQAEGEEKHQNDVETITQLQKERSDLTKQVEILRDTVEELDKEFFESIREYDELTNSTLADAEKYLETVHQLEMENTHLTKHVEKLKGSLEDMEKQLLDKLLQSVELLNEREAHSILHAENDEIKKTITHLEEKNTQSG</sequence>
<evidence type="ECO:0000313" key="4">
    <source>
        <dbReference type="EMBL" id="KAK2860066.1"/>
    </source>
</evidence>
<keyword evidence="2 3" id="KW-0175">Coiled coil</keyword>